<dbReference type="SUPFAM" id="SSF161098">
    <property type="entry name" value="MetI-like"/>
    <property type="match status" value="1"/>
</dbReference>
<evidence type="ECO:0000256" key="7">
    <source>
        <dbReference type="ARBA" id="ARBA00023136"/>
    </source>
</evidence>
<evidence type="ECO:0000256" key="8">
    <source>
        <dbReference type="ARBA" id="ARBA00056719"/>
    </source>
</evidence>
<dbReference type="PROSITE" id="PS50928">
    <property type="entry name" value="ABC_TM1"/>
    <property type="match status" value="1"/>
</dbReference>
<dbReference type="CDD" id="cd06261">
    <property type="entry name" value="TM_PBP2"/>
    <property type="match status" value="1"/>
</dbReference>
<organism evidence="11">
    <name type="scientific">Methylobacterium bullatum</name>
    <dbReference type="NCBI Taxonomy" id="570505"/>
    <lineage>
        <taxon>Bacteria</taxon>
        <taxon>Pseudomonadati</taxon>
        <taxon>Pseudomonadota</taxon>
        <taxon>Alphaproteobacteria</taxon>
        <taxon>Hyphomicrobiales</taxon>
        <taxon>Methylobacteriaceae</taxon>
        <taxon>Methylobacterium</taxon>
    </lineage>
</organism>
<evidence type="ECO:0000259" key="10">
    <source>
        <dbReference type="PROSITE" id="PS50928"/>
    </source>
</evidence>
<dbReference type="Gene3D" id="1.10.3720.10">
    <property type="entry name" value="MetI-like"/>
    <property type="match status" value="1"/>
</dbReference>
<evidence type="ECO:0000256" key="5">
    <source>
        <dbReference type="ARBA" id="ARBA00022692"/>
    </source>
</evidence>
<evidence type="ECO:0000256" key="1">
    <source>
        <dbReference type="ARBA" id="ARBA00004651"/>
    </source>
</evidence>
<dbReference type="InterPro" id="IPR000515">
    <property type="entry name" value="MetI-like"/>
</dbReference>
<gene>
    <name evidence="11" type="primary">ssuC_1</name>
    <name evidence="11" type="ORF">MBUL_00174</name>
</gene>
<dbReference type="GO" id="GO:0005886">
    <property type="term" value="C:plasma membrane"/>
    <property type="evidence" value="ECO:0007669"/>
    <property type="project" value="UniProtKB-SubCell"/>
</dbReference>
<dbReference type="AlphaFoldDB" id="A0A679ITD3"/>
<dbReference type="PANTHER" id="PTHR30151">
    <property type="entry name" value="ALKANE SULFONATE ABC TRANSPORTER-RELATED, MEMBRANE SUBUNIT"/>
    <property type="match status" value="1"/>
</dbReference>
<comment type="similarity">
    <text evidence="2 9">Belongs to the binding-protein-dependent transport system permease family.</text>
</comment>
<evidence type="ECO:0000256" key="6">
    <source>
        <dbReference type="ARBA" id="ARBA00022989"/>
    </source>
</evidence>
<keyword evidence="3 9" id="KW-0813">Transport</keyword>
<keyword evidence="6 9" id="KW-1133">Transmembrane helix</keyword>
<evidence type="ECO:0000256" key="4">
    <source>
        <dbReference type="ARBA" id="ARBA00022475"/>
    </source>
</evidence>
<comment type="function">
    <text evidence="8">Probably part of an ABC transporter complex. Probably responsible for the translocation of the substrate across the membrane.</text>
</comment>
<feature type="transmembrane region" description="Helical" evidence="9">
    <location>
        <begin position="127"/>
        <end position="146"/>
    </location>
</feature>
<keyword evidence="5 9" id="KW-0812">Transmembrane</keyword>
<evidence type="ECO:0000256" key="9">
    <source>
        <dbReference type="RuleBase" id="RU363032"/>
    </source>
</evidence>
<dbReference type="Pfam" id="PF00528">
    <property type="entry name" value="BPD_transp_1"/>
    <property type="match status" value="1"/>
</dbReference>
<reference evidence="11" key="1">
    <citation type="submission" date="2019-12" db="EMBL/GenBank/DDBJ databases">
        <authorList>
            <person name="Cremers G."/>
        </authorList>
    </citation>
    <scope>NUCLEOTIDE SEQUENCE</scope>
    <source>
        <strain evidence="11">Mbul1</strain>
    </source>
</reference>
<feature type="transmembrane region" description="Helical" evidence="9">
    <location>
        <begin position="215"/>
        <end position="235"/>
    </location>
</feature>
<name>A0A679ITD3_9HYPH</name>
<feature type="transmembrane region" description="Helical" evidence="9">
    <location>
        <begin position="247"/>
        <end position="269"/>
    </location>
</feature>
<dbReference type="FunFam" id="1.10.3720.10:FF:000003">
    <property type="entry name" value="Aliphatic sulfonate ABC transporter permease"/>
    <property type="match status" value="1"/>
</dbReference>
<dbReference type="PANTHER" id="PTHR30151:SF0">
    <property type="entry name" value="ABC TRANSPORTER PERMEASE PROTEIN MJ0413-RELATED"/>
    <property type="match status" value="1"/>
</dbReference>
<evidence type="ECO:0000256" key="3">
    <source>
        <dbReference type="ARBA" id="ARBA00022448"/>
    </source>
</evidence>
<feature type="domain" description="ABC transmembrane type-1" evidence="10">
    <location>
        <begin position="86"/>
        <end position="266"/>
    </location>
</feature>
<dbReference type="EMBL" id="LR743504">
    <property type="protein sequence ID" value="CAA2099480.1"/>
    <property type="molecule type" value="Genomic_DNA"/>
</dbReference>
<proteinExistence type="inferred from homology"/>
<comment type="subcellular location">
    <subcellularLocation>
        <location evidence="1 9">Cell membrane</location>
        <topology evidence="1 9">Multi-pass membrane protein</topology>
    </subcellularLocation>
</comment>
<feature type="transmembrane region" description="Helical" evidence="9">
    <location>
        <begin position="152"/>
        <end position="171"/>
    </location>
</feature>
<accession>A0A679ITD3</accession>
<protein>
    <submittedName>
        <fullName evidence="11">Aliphatic sulfonates transport permease protein SsuC</fullName>
    </submittedName>
</protein>
<keyword evidence="7 9" id="KW-0472">Membrane</keyword>
<sequence length="281" mass="29462">MSAPAVSAPAVEEGGARRTLPSLARLRQPLLALALPVAMGIAWHWLTVGKPYSLIPPPAEVWAAMVDLAIGGPEGDAFSGTLLTHLVASLARVFGGFSLAALAAVPLGLLIGRVPLARQILDPTLQILRPVPVTAWLPLAMILFGLGPRSAYFLVFLGAFYPILVNTIFGVRSVEPRLFEAAAMLGCRGPAQFARVVLPASLPSIVTGLRLGLGFAWVVIVVGEMTGVPTGLGAIIMEARQLSRTDIVICGMIVIGVAGFVCDRAVMLIGQRLLAWSPSHG</sequence>
<dbReference type="InterPro" id="IPR035906">
    <property type="entry name" value="MetI-like_sf"/>
</dbReference>
<dbReference type="GO" id="GO:0042918">
    <property type="term" value="P:alkanesulfonate transmembrane transport"/>
    <property type="evidence" value="ECO:0007669"/>
    <property type="project" value="UniProtKB-ARBA"/>
</dbReference>
<feature type="transmembrane region" description="Helical" evidence="9">
    <location>
        <begin position="93"/>
        <end position="115"/>
    </location>
</feature>
<evidence type="ECO:0000313" key="11">
    <source>
        <dbReference type="EMBL" id="CAA2099480.1"/>
    </source>
</evidence>
<keyword evidence="4" id="KW-1003">Cell membrane</keyword>
<evidence type="ECO:0000256" key="2">
    <source>
        <dbReference type="ARBA" id="ARBA00009306"/>
    </source>
</evidence>